<dbReference type="EMBL" id="JAUFPX010000012">
    <property type="protein sequence ID" value="MDN3591583.1"/>
    <property type="molecule type" value="Genomic_DNA"/>
</dbReference>
<dbReference type="EC" id="1.14.11.-" evidence="2"/>
<proteinExistence type="predicted"/>
<evidence type="ECO:0000259" key="1">
    <source>
        <dbReference type="Pfam" id="PF13640"/>
    </source>
</evidence>
<sequence>MLNLFKRAAPPSPPPAPAPVGSPFFKFEDEFLQEKARAYAPGYNGAHPFPHVVIDDFLPRDVAERIHAAYPGVDDPVWFDWKAGDTVNQPKKLGVRHASRMEGAPPLIHNMCYAFNGYTFLHFLETLTGLKDLISDPCLNGGGMHQILPGGKLRVHADFNMIEPFGLYRKLNAILYLNKDWDESWGGDLQLWNRDATKCEARVMPHFNRLAVFSTLSTSHHGHPEPLACPEGRTRKSLAFFYYSKHPEEGDATPRTVKWQAQGETTPV</sequence>
<dbReference type="RefSeq" id="WP_238225589.1">
    <property type="nucleotide sequence ID" value="NZ_BPQD01000014.1"/>
</dbReference>
<accession>A0ABT8BI58</accession>
<dbReference type="Proteomes" id="UP001224644">
    <property type="component" value="Unassembled WGS sequence"/>
</dbReference>
<protein>
    <submittedName>
        <fullName evidence="2">2OG-Fe(II) oxygenase</fullName>
        <ecNumber evidence="2">1.14.11.-</ecNumber>
    </submittedName>
</protein>
<comment type="caution">
    <text evidence="2">The sequence shown here is derived from an EMBL/GenBank/DDBJ whole genome shotgun (WGS) entry which is preliminary data.</text>
</comment>
<gene>
    <name evidence="2" type="ORF">QWZ12_13335</name>
</gene>
<dbReference type="GO" id="GO:0016491">
    <property type="term" value="F:oxidoreductase activity"/>
    <property type="evidence" value="ECO:0007669"/>
    <property type="project" value="UniProtKB-KW"/>
</dbReference>
<reference evidence="3" key="1">
    <citation type="journal article" date="2019" name="Int. J. Syst. Evol. Microbiol.">
        <title>The Global Catalogue of Microorganisms (GCM) 10K type strain sequencing project: providing services to taxonomists for standard genome sequencing and annotation.</title>
        <authorList>
            <consortium name="The Broad Institute Genomics Platform"/>
            <consortium name="The Broad Institute Genome Sequencing Center for Infectious Disease"/>
            <person name="Wu L."/>
            <person name="Ma J."/>
        </authorList>
    </citation>
    <scope>NUCLEOTIDE SEQUENCE [LARGE SCALE GENOMIC DNA]</scope>
    <source>
        <strain evidence="3">CECT 7069</strain>
    </source>
</reference>
<dbReference type="Gene3D" id="2.60.120.620">
    <property type="entry name" value="q2cbj1_9rhob like domain"/>
    <property type="match status" value="1"/>
</dbReference>
<name>A0ABT8BI58_9HYPH</name>
<evidence type="ECO:0000313" key="3">
    <source>
        <dbReference type="Proteomes" id="UP001224644"/>
    </source>
</evidence>
<organism evidence="2 3">
    <name type="scientific">Methylobacterium adhaesivum</name>
    <dbReference type="NCBI Taxonomy" id="333297"/>
    <lineage>
        <taxon>Bacteria</taxon>
        <taxon>Pseudomonadati</taxon>
        <taxon>Pseudomonadota</taxon>
        <taxon>Alphaproteobacteria</taxon>
        <taxon>Hyphomicrobiales</taxon>
        <taxon>Methylobacteriaceae</taxon>
        <taxon>Methylobacterium</taxon>
    </lineage>
</organism>
<keyword evidence="2" id="KW-0560">Oxidoreductase</keyword>
<feature type="domain" description="Prolyl 4-hydroxylase alpha subunit Fe(2+) 2OG dioxygenase" evidence="1">
    <location>
        <begin position="145"/>
        <end position="243"/>
    </location>
</feature>
<keyword evidence="3" id="KW-1185">Reference proteome</keyword>
<dbReference type="InterPro" id="IPR044862">
    <property type="entry name" value="Pro_4_hyd_alph_FE2OG_OXY"/>
</dbReference>
<evidence type="ECO:0000313" key="2">
    <source>
        <dbReference type="EMBL" id="MDN3591583.1"/>
    </source>
</evidence>
<dbReference type="Pfam" id="PF13640">
    <property type="entry name" value="2OG-FeII_Oxy_3"/>
    <property type="match status" value="1"/>
</dbReference>